<evidence type="ECO:0000313" key="1">
    <source>
        <dbReference type="EMBL" id="MDO3679678.1"/>
    </source>
</evidence>
<organism evidence="1 2">
    <name type="scientific">Paenibacillus ehimensis</name>
    <dbReference type="NCBI Taxonomy" id="79264"/>
    <lineage>
        <taxon>Bacteria</taxon>
        <taxon>Bacillati</taxon>
        <taxon>Bacillota</taxon>
        <taxon>Bacilli</taxon>
        <taxon>Bacillales</taxon>
        <taxon>Paenibacillaceae</taxon>
        <taxon>Paenibacillus</taxon>
    </lineage>
</organism>
<reference evidence="1" key="1">
    <citation type="submission" date="2023-07" db="EMBL/GenBank/DDBJ databases">
        <authorList>
            <person name="Aktuganov G."/>
            <person name="Boyko T."/>
            <person name="Delegan Y."/>
            <person name="Galimzianova N."/>
            <person name="Gilvanova E."/>
            <person name="Korobov V."/>
            <person name="Kuzmina L."/>
            <person name="Melentiev A."/>
            <person name="Milman P."/>
            <person name="Ryabova A."/>
            <person name="Stupak E."/>
            <person name="Yasakov T."/>
            <person name="Zharikova N."/>
            <person name="Zhurenko E."/>
        </authorList>
    </citation>
    <scope>NUCLEOTIDE SEQUENCE</scope>
    <source>
        <strain evidence="1">IB-739</strain>
    </source>
</reference>
<keyword evidence="2" id="KW-1185">Reference proteome</keyword>
<protein>
    <submittedName>
        <fullName evidence="1">Uncharacterized protein</fullName>
    </submittedName>
</protein>
<accession>A0ABT8VFF3</accession>
<proteinExistence type="predicted"/>
<dbReference type="RefSeq" id="WP_302879855.1">
    <property type="nucleotide sequence ID" value="NZ_JARLKN010000083.1"/>
</dbReference>
<name>A0ABT8VFF3_9BACL</name>
<dbReference type="Proteomes" id="UP001168883">
    <property type="component" value="Unassembled WGS sequence"/>
</dbReference>
<sequence length="76" mass="9266">MNRDTIRSYQKRLLKMSPKQFVEEMNILHTKAYKLAEKHFIEAMEIELQPKQRNAVIDRTKRIREEWDGIYEVSIE</sequence>
<gene>
    <name evidence="1" type="ORF">Q3C12_21945</name>
</gene>
<evidence type="ECO:0000313" key="2">
    <source>
        <dbReference type="Proteomes" id="UP001168883"/>
    </source>
</evidence>
<comment type="caution">
    <text evidence="1">The sequence shown here is derived from an EMBL/GenBank/DDBJ whole genome shotgun (WGS) entry which is preliminary data.</text>
</comment>
<dbReference type="EMBL" id="JAUMKJ010000029">
    <property type="protein sequence ID" value="MDO3679678.1"/>
    <property type="molecule type" value="Genomic_DNA"/>
</dbReference>